<dbReference type="VEuPathDB" id="FungiDB:PGTG_17828"/>
<sequence>MKSQNSTTVGSYPRIVVGAGKWVLHRGQHFDLVKQFHKAGVWGSGYVVSANYNQTSPLRSYLTVFNPSPKQGGPIQLLTWDSDIVKKMSCLKRGDWITFGGKAGIDSFKDTHIVESTLIVTLVPCKGLSPRTPRTVQINPILPQIVRVESLHWS</sequence>
<dbReference type="GeneID" id="10531949"/>
<dbReference type="InParanoid" id="E3L622"/>
<gene>
    <name evidence="1" type="ORF">PGTG_17828</name>
</gene>
<name>E3L622_PUCGT</name>
<dbReference type="AlphaFoldDB" id="E3L622"/>
<dbReference type="Proteomes" id="UP000008783">
    <property type="component" value="Unassembled WGS sequence"/>
</dbReference>
<reference key="1">
    <citation type="submission" date="2007-01" db="EMBL/GenBank/DDBJ databases">
        <title>The Genome Sequence of Puccinia graminis f. sp. tritici Strain CRL 75-36-700-3.</title>
        <authorList>
            <consortium name="The Broad Institute Genome Sequencing Platform"/>
            <person name="Birren B."/>
            <person name="Lander E."/>
            <person name="Galagan J."/>
            <person name="Nusbaum C."/>
            <person name="Devon K."/>
            <person name="Cuomo C."/>
            <person name="Jaffe D."/>
            <person name="Butler J."/>
            <person name="Alvarez P."/>
            <person name="Gnerre S."/>
            <person name="Grabherr M."/>
            <person name="Mauceli E."/>
            <person name="Brockman W."/>
            <person name="Young S."/>
            <person name="LaButti K."/>
            <person name="Sykes S."/>
            <person name="DeCaprio D."/>
            <person name="Crawford M."/>
            <person name="Koehrsen M."/>
            <person name="Engels R."/>
            <person name="Montgomery P."/>
            <person name="Pearson M."/>
            <person name="Howarth C."/>
            <person name="Larson L."/>
            <person name="White J."/>
            <person name="Zeng Q."/>
            <person name="Kodira C."/>
            <person name="Yandava C."/>
            <person name="Alvarado L."/>
            <person name="O'Leary S."/>
            <person name="Szabo L."/>
            <person name="Dean R."/>
            <person name="Schein J."/>
        </authorList>
    </citation>
    <scope>NUCLEOTIDE SEQUENCE</scope>
    <source>
        <strain>CRL 75-36-700-3</strain>
    </source>
</reference>
<dbReference type="EMBL" id="DS178356">
    <property type="protein sequence ID" value="EFP91997.2"/>
    <property type="molecule type" value="Genomic_DNA"/>
</dbReference>
<dbReference type="RefSeq" id="XP_003336416.2">
    <property type="nucleotide sequence ID" value="XM_003336368.2"/>
</dbReference>
<dbReference type="KEGG" id="pgr:PGTG_17828"/>
<protein>
    <submittedName>
        <fullName evidence="1">Uncharacterized protein</fullName>
    </submittedName>
</protein>
<keyword evidence="2" id="KW-1185">Reference proteome</keyword>
<reference evidence="2" key="2">
    <citation type="journal article" date="2011" name="Proc. Natl. Acad. Sci. U.S.A.">
        <title>Obligate biotrophy features unraveled by the genomic analysis of rust fungi.</title>
        <authorList>
            <person name="Duplessis S."/>
            <person name="Cuomo C.A."/>
            <person name="Lin Y.-C."/>
            <person name="Aerts A."/>
            <person name="Tisserant E."/>
            <person name="Veneault-Fourrey C."/>
            <person name="Joly D.L."/>
            <person name="Hacquard S."/>
            <person name="Amselem J."/>
            <person name="Cantarel B.L."/>
            <person name="Chiu R."/>
            <person name="Coutinho P.M."/>
            <person name="Feau N."/>
            <person name="Field M."/>
            <person name="Frey P."/>
            <person name="Gelhaye E."/>
            <person name="Goldberg J."/>
            <person name="Grabherr M.G."/>
            <person name="Kodira C.D."/>
            <person name="Kohler A."/>
            <person name="Kuees U."/>
            <person name="Lindquist E.A."/>
            <person name="Lucas S.M."/>
            <person name="Mago R."/>
            <person name="Mauceli E."/>
            <person name="Morin E."/>
            <person name="Murat C."/>
            <person name="Pangilinan J.L."/>
            <person name="Park R."/>
            <person name="Pearson M."/>
            <person name="Quesneville H."/>
            <person name="Rouhier N."/>
            <person name="Sakthikumar S."/>
            <person name="Salamov A.A."/>
            <person name="Schmutz J."/>
            <person name="Selles B."/>
            <person name="Shapiro H."/>
            <person name="Tanguay P."/>
            <person name="Tuskan G.A."/>
            <person name="Henrissat B."/>
            <person name="Van de Peer Y."/>
            <person name="Rouze P."/>
            <person name="Ellis J.G."/>
            <person name="Dodds P.N."/>
            <person name="Schein J.E."/>
            <person name="Zhong S."/>
            <person name="Hamelin R.C."/>
            <person name="Grigoriev I.V."/>
            <person name="Szabo L.J."/>
            <person name="Martin F."/>
        </authorList>
    </citation>
    <scope>NUCLEOTIDE SEQUENCE [LARGE SCALE GENOMIC DNA]</scope>
    <source>
        <strain evidence="2">CRL 75-36-700-3 / race SCCL</strain>
    </source>
</reference>
<evidence type="ECO:0000313" key="2">
    <source>
        <dbReference type="Proteomes" id="UP000008783"/>
    </source>
</evidence>
<evidence type="ECO:0000313" key="1">
    <source>
        <dbReference type="EMBL" id="EFP91997.2"/>
    </source>
</evidence>
<accession>E3L622</accession>
<dbReference type="HOGENOM" id="CLU_102646_0_0_1"/>
<organism evidence="1 2">
    <name type="scientific">Puccinia graminis f. sp. tritici (strain CRL 75-36-700-3 / race SCCL)</name>
    <name type="common">Black stem rust fungus</name>
    <dbReference type="NCBI Taxonomy" id="418459"/>
    <lineage>
        <taxon>Eukaryota</taxon>
        <taxon>Fungi</taxon>
        <taxon>Dikarya</taxon>
        <taxon>Basidiomycota</taxon>
        <taxon>Pucciniomycotina</taxon>
        <taxon>Pucciniomycetes</taxon>
        <taxon>Pucciniales</taxon>
        <taxon>Pucciniaceae</taxon>
        <taxon>Puccinia</taxon>
    </lineage>
</organism>
<proteinExistence type="predicted"/>